<evidence type="ECO:0000313" key="2">
    <source>
        <dbReference type="Proteomes" id="UP001597062"/>
    </source>
</evidence>
<name>A0ABW3JT37_9FLAO</name>
<dbReference type="RefSeq" id="WP_386108161.1">
    <property type="nucleotide sequence ID" value="NZ_JBHTJR010000051.1"/>
</dbReference>
<dbReference type="InterPro" id="IPR021471">
    <property type="entry name" value="DUF3124"/>
</dbReference>
<dbReference type="EMBL" id="JBHTJR010000051">
    <property type="protein sequence ID" value="MFD0993668.1"/>
    <property type="molecule type" value="Genomic_DNA"/>
</dbReference>
<comment type="caution">
    <text evidence="1">The sequence shown here is derived from an EMBL/GenBank/DDBJ whole genome shotgun (WGS) entry which is preliminary data.</text>
</comment>
<gene>
    <name evidence="1" type="ORF">ACFQ1U_10665</name>
</gene>
<proteinExistence type="predicted"/>
<organism evidence="1 2">
    <name type="scientific">Tenacibaculum geojense</name>
    <dbReference type="NCBI Taxonomy" id="915352"/>
    <lineage>
        <taxon>Bacteria</taxon>
        <taxon>Pseudomonadati</taxon>
        <taxon>Bacteroidota</taxon>
        <taxon>Flavobacteriia</taxon>
        <taxon>Flavobacteriales</taxon>
        <taxon>Flavobacteriaceae</taxon>
        <taxon>Tenacibaculum</taxon>
    </lineage>
</organism>
<dbReference type="Proteomes" id="UP001597062">
    <property type="component" value="Unassembled WGS sequence"/>
</dbReference>
<protein>
    <submittedName>
        <fullName evidence="1">DUF3124 domain-containing protein</fullName>
    </submittedName>
</protein>
<evidence type="ECO:0000313" key="1">
    <source>
        <dbReference type="EMBL" id="MFD0993668.1"/>
    </source>
</evidence>
<accession>A0ABW3JT37</accession>
<sequence length="173" mass="19719">MRNLFFLYTFFICFVSCDKTYNNTPNIKVDWSKRTLKSLSKDSLQNGASYLAVYSEIYSKTEHRSHNLTATVSIRNTNTTDSVYISKATYYNTEGKAIRNYINQPVYIAPMETVEIIINENDDEGGSGANFIFNWSIPKKTNTPLFDAVMISTSGQQGLSFTTQGKQLKNYDY</sequence>
<keyword evidence="2" id="KW-1185">Reference proteome</keyword>
<dbReference type="Pfam" id="PF11322">
    <property type="entry name" value="DUF3124"/>
    <property type="match status" value="1"/>
</dbReference>
<reference evidence="2" key="1">
    <citation type="journal article" date="2019" name="Int. J. Syst. Evol. Microbiol.">
        <title>The Global Catalogue of Microorganisms (GCM) 10K type strain sequencing project: providing services to taxonomists for standard genome sequencing and annotation.</title>
        <authorList>
            <consortium name="The Broad Institute Genomics Platform"/>
            <consortium name="The Broad Institute Genome Sequencing Center for Infectious Disease"/>
            <person name="Wu L."/>
            <person name="Ma J."/>
        </authorList>
    </citation>
    <scope>NUCLEOTIDE SEQUENCE [LARGE SCALE GENOMIC DNA]</scope>
    <source>
        <strain evidence="2">CCUG 60527</strain>
    </source>
</reference>